<reference evidence="11" key="1">
    <citation type="submission" date="2007-10" db="EMBL/GenBank/DDBJ databases">
        <title>Complete genome of Alkaliphilus oremlandii OhILAs.</title>
        <authorList>
            <person name="Copeland A."/>
            <person name="Lucas S."/>
            <person name="Lapidus A."/>
            <person name="Barry K."/>
            <person name="Detter J.C."/>
            <person name="Glavina del Rio T."/>
            <person name="Hammon N."/>
            <person name="Israni S."/>
            <person name="Dalin E."/>
            <person name="Tice H."/>
            <person name="Pitluck S."/>
            <person name="Chain P."/>
            <person name="Malfatti S."/>
            <person name="Shin M."/>
            <person name="Vergez L."/>
            <person name="Schmutz J."/>
            <person name="Larimer F."/>
            <person name="Land M."/>
            <person name="Hauser L."/>
            <person name="Kyrpides N."/>
            <person name="Mikhailova N."/>
            <person name="Stolz J.F."/>
            <person name="Dawson A."/>
            <person name="Fisher E."/>
            <person name="Crable B."/>
            <person name="Perera E."/>
            <person name="Lisak J."/>
            <person name="Ranganathan M."/>
            <person name="Basu P."/>
            <person name="Richardson P."/>
        </authorList>
    </citation>
    <scope>NUCLEOTIDE SEQUENCE [LARGE SCALE GENOMIC DNA]</scope>
    <source>
        <strain evidence="11">OhILAs</strain>
    </source>
</reference>
<evidence type="ECO:0000256" key="1">
    <source>
        <dbReference type="ARBA" id="ARBA00004236"/>
    </source>
</evidence>
<gene>
    <name evidence="10" type="ordered locus">Clos_0321</name>
</gene>
<dbReference type="InterPro" id="IPR003593">
    <property type="entry name" value="AAA+_ATPase"/>
</dbReference>
<dbReference type="PANTHER" id="PTHR42711">
    <property type="entry name" value="ABC TRANSPORTER ATP-BINDING PROTEIN"/>
    <property type="match status" value="1"/>
</dbReference>
<dbReference type="OrthoDB" id="9804819at2"/>
<evidence type="ECO:0000256" key="4">
    <source>
        <dbReference type="ARBA" id="ARBA00022475"/>
    </source>
</evidence>
<dbReference type="GO" id="GO:0005886">
    <property type="term" value="C:plasma membrane"/>
    <property type="evidence" value="ECO:0007669"/>
    <property type="project" value="UniProtKB-SubCell"/>
</dbReference>
<evidence type="ECO:0000259" key="9">
    <source>
        <dbReference type="PROSITE" id="PS50893"/>
    </source>
</evidence>
<dbReference type="InterPro" id="IPR027417">
    <property type="entry name" value="P-loop_NTPase"/>
</dbReference>
<accession>A8ML67</accession>
<dbReference type="InterPro" id="IPR017871">
    <property type="entry name" value="ABC_transporter-like_CS"/>
</dbReference>
<dbReference type="STRING" id="350688.Clos_0321"/>
<proteinExistence type="inferred from homology"/>
<evidence type="ECO:0000256" key="7">
    <source>
        <dbReference type="ARBA" id="ARBA00022967"/>
    </source>
</evidence>
<protein>
    <submittedName>
        <fullName evidence="10">ABC transporter related</fullName>
    </submittedName>
</protein>
<evidence type="ECO:0000313" key="10">
    <source>
        <dbReference type="EMBL" id="ABW17884.1"/>
    </source>
</evidence>
<comment type="subcellular location">
    <subcellularLocation>
        <location evidence="1">Cell membrane</location>
    </subcellularLocation>
</comment>
<evidence type="ECO:0000256" key="6">
    <source>
        <dbReference type="ARBA" id="ARBA00022840"/>
    </source>
</evidence>
<dbReference type="InterPro" id="IPR003439">
    <property type="entry name" value="ABC_transporter-like_ATP-bd"/>
</dbReference>
<keyword evidence="7" id="KW-1278">Translocase</keyword>
<dbReference type="GO" id="GO:0016887">
    <property type="term" value="F:ATP hydrolysis activity"/>
    <property type="evidence" value="ECO:0007669"/>
    <property type="project" value="InterPro"/>
</dbReference>
<comment type="similarity">
    <text evidence="2">Belongs to the ABC transporter superfamily.</text>
</comment>
<keyword evidence="3" id="KW-0813">Transport</keyword>
<dbReference type="InterPro" id="IPR050763">
    <property type="entry name" value="ABC_transporter_ATP-binding"/>
</dbReference>
<dbReference type="PANTHER" id="PTHR42711:SF5">
    <property type="entry name" value="ABC TRANSPORTER ATP-BINDING PROTEIN NATA"/>
    <property type="match status" value="1"/>
</dbReference>
<evidence type="ECO:0000256" key="5">
    <source>
        <dbReference type="ARBA" id="ARBA00022741"/>
    </source>
</evidence>
<dbReference type="SUPFAM" id="SSF52540">
    <property type="entry name" value="P-loop containing nucleoside triphosphate hydrolases"/>
    <property type="match status" value="1"/>
</dbReference>
<dbReference type="GO" id="GO:0005524">
    <property type="term" value="F:ATP binding"/>
    <property type="evidence" value="ECO:0007669"/>
    <property type="project" value="UniProtKB-KW"/>
</dbReference>
<evidence type="ECO:0000256" key="8">
    <source>
        <dbReference type="ARBA" id="ARBA00023136"/>
    </source>
</evidence>
<dbReference type="HOGENOM" id="CLU_000604_1_2_9"/>
<keyword evidence="5" id="KW-0547">Nucleotide-binding</keyword>
<dbReference type="PROSITE" id="PS00211">
    <property type="entry name" value="ABC_TRANSPORTER_1"/>
    <property type="match status" value="1"/>
</dbReference>
<dbReference type="SMART" id="SM00382">
    <property type="entry name" value="AAA"/>
    <property type="match status" value="1"/>
</dbReference>
<dbReference type="AlphaFoldDB" id="A8ML67"/>
<dbReference type="KEGG" id="aoe:Clos_0321"/>
<keyword evidence="8" id="KW-0472">Membrane</keyword>
<organism evidence="10 11">
    <name type="scientific">Alkaliphilus oremlandii (strain OhILAs)</name>
    <name type="common">Clostridium oremlandii (strain OhILAs)</name>
    <dbReference type="NCBI Taxonomy" id="350688"/>
    <lineage>
        <taxon>Bacteria</taxon>
        <taxon>Bacillati</taxon>
        <taxon>Bacillota</taxon>
        <taxon>Clostridia</taxon>
        <taxon>Peptostreptococcales</taxon>
        <taxon>Natronincolaceae</taxon>
        <taxon>Alkaliphilus</taxon>
    </lineage>
</organism>
<dbReference type="Pfam" id="PF00005">
    <property type="entry name" value="ABC_tran"/>
    <property type="match status" value="1"/>
</dbReference>
<keyword evidence="6" id="KW-0067">ATP-binding</keyword>
<feature type="domain" description="ABC transporter" evidence="9">
    <location>
        <begin position="2"/>
        <end position="232"/>
    </location>
</feature>
<dbReference type="FunFam" id="3.40.50.300:FF:000589">
    <property type="entry name" value="ABC transporter, ATP-binding subunit"/>
    <property type="match status" value="1"/>
</dbReference>
<dbReference type="PROSITE" id="PS50893">
    <property type="entry name" value="ABC_TRANSPORTER_2"/>
    <property type="match status" value="1"/>
</dbReference>
<evidence type="ECO:0000256" key="3">
    <source>
        <dbReference type="ARBA" id="ARBA00022448"/>
    </source>
</evidence>
<evidence type="ECO:0000256" key="2">
    <source>
        <dbReference type="ARBA" id="ARBA00005417"/>
    </source>
</evidence>
<dbReference type="Proteomes" id="UP000000269">
    <property type="component" value="Chromosome"/>
</dbReference>
<keyword evidence="11" id="KW-1185">Reference proteome</keyword>
<dbReference type="Gene3D" id="3.40.50.300">
    <property type="entry name" value="P-loop containing nucleotide triphosphate hydrolases"/>
    <property type="match status" value="1"/>
</dbReference>
<evidence type="ECO:0000313" key="11">
    <source>
        <dbReference type="Proteomes" id="UP000000269"/>
    </source>
</evidence>
<keyword evidence="4" id="KW-1003">Cell membrane</keyword>
<dbReference type="EMBL" id="CP000853">
    <property type="protein sequence ID" value="ABW17884.1"/>
    <property type="molecule type" value="Genomic_DNA"/>
</dbReference>
<dbReference type="eggNOG" id="COG1131">
    <property type="taxonomic scope" value="Bacteria"/>
</dbReference>
<sequence length="281" mass="32298">MINVSGLTKKFGEKTVVNNLSFHIDKGCIYGLLGPNGAGKTTTFRMLTTLLKPDSGMVEINHKEIRRKSSDIKRMIGMVSQHFSMHSDLSVWEILELHGKLHSIKKEERHKRIKELLKFADLSEDKDKIAKKLSGGMKRKVMIIRAILHQPDILFLDEPTVGLDPLSRKNIWFLLEQLKESGMTIILTTHYIEEAEKLCDRVLLINKGKILMEGVPKELILNAGEYTVEVFDRAEPEYHFFSSRKDALEFSSNIESKYIVRESNLEDVFIQMNKEGEKYGF</sequence>
<name>A8ML67_ALKOO</name>